<dbReference type="EC" id="2.3.1.179" evidence="9"/>
<reference evidence="13" key="2">
    <citation type="submission" date="2010-04" db="EMBL/GenBank/DDBJ databases">
        <title>Genome sequence of Salinibacter ruber M8.</title>
        <authorList>
            <consortium name="Genoscope"/>
        </authorList>
    </citation>
    <scope>NUCLEOTIDE SEQUENCE [LARGE SCALE GENOMIC DNA]</scope>
    <source>
        <strain evidence="13">M8</strain>
    </source>
</reference>
<evidence type="ECO:0000256" key="1">
    <source>
        <dbReference type="ARBA" id="ARBA00005194"/>
    </source>
</evidence>
<dbReference type="PROSITE" id="PS00606">
    <property type="entry name" value="KS3_1"/>
    <property type="match status" value="1"/>
</dbReference>
<dbReference type="SUPFAM" id="SSF53901">
    <property type="entry name" value="Thiolase-like"/>
    <property type="match status" value="2"/>
</dbReference>
<dbReference type="InterPro" id="IPR020841">
    <property type="entry name" value="PKS_Beta-ketoAc_synthase_dom"/>
</dbReference>
<dbReference type="GO" id="GO:0006633">
    <property type="term" value="P:fatty acid biosynthetic process"/>
    <property type="evidence" value="ECO:0007669"/>
    <property type="project" value="UniProtKB-UniRule"/>
</dbReference>
<dbReference type="NCBIfam" id="NF005589">
    <property type="entry name" value="PRK07314.1"/>
    <property type="match status" value="1"/>
</dbReference>
<keyword evidence="6" id="KW-0443">Lipid metabolism</keyword>
<dbReference type="InterPro" id="IPR017568">
    <property type="entry name" value="3-oxoacyl-ACP_synth-2"/>
</dbReference>
<dbReference type="InterPro" id="IPR018201">
    <property type="entry name" value="Ketoacyl_synth_AS"/>
</dbReference>
<dbReference type="AlphaFoldDB" id="D5HCW5"/>
<dbReference type="SMART" id="SM00825">
    <property type="entry name" value="PKS_KS"/>
    <property type="match status" value="1"/>
</dbReference>
<evidence type="ECO:0000256" key="2">
    <source>
        <dbReference type="ARBA" id="ARBA00008467"/>
    </source>
</evidence>
<evidence type="ECO:0000256" key="6">
    <source>
        <dbReference type="ARBA" id="ARBA00023098"/>
    </source>
</evidence>
<dbReference type="CDD" id="cd00834">
    <property type="entry name" value="KAS_I_II"/>
    <property type="match status" value="1"/>
</dbReference>
<dbReference type="PROSITE" id="PS52004">
    <property type="entry name" value="KS3_2"/>
    <property type="match status" value="1"/>
</dbReference>
<dbReference type="FunFam" id="3.40.47.10:FF:000018">
    <property type="entry name" value="3-oxoacyl-[acyl-carrier-protein] synthase 2"/>
    <property type="match status" value="1"/>
</dbReference>
<accession>D5HCW5</accession>
<dbReference type="InterPro" id="IPR014030">
    <property type="entry name" value="Ketoacyl_synth_N"/>
</dbReference>
<proteinExistence type="inferred from homology"/>
<dbReference type="PANTHER" id="PTHR11712">
    <property type="entry name" value="POLYKETIDE SYNTHASE-RELATED"/>
    <property type="match status" value="1"/>
</dbReference>
<dbReference type="GO" id="GO:0004315">
    <property type="term" value="F:3-oxoacyl-[acyl-carrier-protein] synthase activity"/>
    <property type="evidence" value="ECO:0007669"/>
    <property type="project" value="UniProtKB-UniRule"/>
</dbReference>
<keyword evidence="8 12" id="KW-0012">Acyltransferase</keyword>
<evidence type="ECO:0000259" key="11">
    <source>
        <dbReference type="PROSITE" id="PS52004"/>
    </source>
</evidence>
<keyword evidence="5" id="KW-0276">Fatty acid metabolism</keyword>
<evidence type="ECO:0000256" key="9">
    <source>
        <dbReference type="NCBIfam" id="TIGR03150"/>
    </source>
</evidence>
<evidence type="ECO:0000256" key="8">
    <source>
        <dbReference type="ARBA" id="ARBA00023315"/>
    </source>
</evidence>
<keyword evidence="7" id="KW-0275">Fatty acid biosynthesis</keyword>
<dbReference type="InterPro" id="IPR014031">
    <property type="entry name" value="Ketoacyl_synth_C"/>
</dbReference>
<dbReference type="KEGG" id="srm:SRM_02949"/>
<dbReference type="GO" id="GO:0005829">
    <property type="term" value="C:cytosol"/>
    <property type="evidence" value="ECO:0007669"/>
    <property type="project" value="TreeGrafter"/>
</dbReference>
<dbReference type="PANTHER" id="PTHR11712:SF336">
    <property type="entry name" value="3-OXOACYL-[ACYL-CARRIER-PROTEIN] SYNTHASE, MITOCHONDRIAL"/>
    <property type="match status" value="1"/>
</dbReference>
<dbReference type="Proteomes" id="UP000000933">
    <property type="component" value="Chromosome"/>
</dbReference>
<dbReference type="UniPathway" id="UPA00094"/>
<dbReference type="InterPro" id="IPR016039">
    <property type="entry name" value="Thiolase-like"/>
</dbReference>
<dbReference type="PATRIC" id="fig|761659.10.peg.3217"/>
<reference evidence="12 13" key="1">
    <citation type="journal article" date="2010" name="ISME J.">
        <title>Fine-scale evolution: genomic, phenotypic and ecological differentiation in two coexisting Salinibacter ruber strains.</title>
        <authorList>
            <person name="Pena A."/>
            <person name="Teeling H."/>
            <person name="Huerta-Cepas J."/>
            <person name="Santos F."/>
            <person name="Yarza P."/>
            <person name="Brito-Echeverria J."/>
            <person name="Lucio M."/>
            <person name="Schmitt-Kopplin P."/>
            <person name="Meseguer I."/>
            <person name="Schenowitz C."/>
            <person name="Dossat C."/>
            <person name="Barbe V."/>
            <person name="Dopazo J."/>
            <person name="Rossello-Mora R."/>
            <person name="Schuler M."/>
            <person name="Glockner F.O."/>
            <person name="Amann R."/>
            <person name="Gabaldon T."/>
            <person name="Anton J."/>
        </authorList>
    </citation>
    <scope>NUCLEOTIDE SEQUENCE [LARGE SCALE GENOMIC DNA]</scope>
    <source>
        <strain evidence="12 13">M8</strain>
    </source>
</reference>
<dbReference type="Pfam" id="PF00109">
    <property type="entry name" value="ketoacyl-synt"/>
    <property type="match status" value="1"/>
</dbReference>
<dbReference type="HOGENOM" id="CLU_000022_69_2_10"/>
<dbReference type="NCBIfam" id="TIGR03150">
    <property type="entry name" value="fabF"/>
    <property type="match status" value="1"/>
</dbReference>
<dbReference type="Pfam" id="PF02801">
    <property type="entry name" value="Ketoacyl-synt_C"/>
    <property type="match status" value="1"/>
</dbReference>
<sequence length="504" mass="53383">MFRSRWDDTLHSSEGKNSVWRYRRCFGHIDVCSLGGGGCSPSRSFLPTRPRRLRASALPVRHRCRAPLRSRRPALTADQPACFMDSTAPSRRVVVTGLGALTPLGHSVDEFWDGLLAGRSGAGPITKFDASDVRTKIACEISGFDPTDYMDAKLAERQDPFSQYALAVAQQAFDDADLDTDALAPETRDDIGVIFGTGVGGSDLFVDSVLDLDENGARHISPFFVPMMISNMAAGLIAMEHTLRGPNHCVVSACATGNDAITDGLLLLRQGHARAMLVGGTEASINELCVGGFASMRALSTRNDAPTKASRPFDADRDGFVPAEGAGALMLETLEHARERDATIYAEVAGVGKSNDAHHYAAPDPDGRGAALAMDKALDDAGLAPTDVQHINMHATSTPVGDVIESDAVKQVFGDHAPALNLSATKSMTGHMLGAAGTAEAIASILAIRDGRVPPTINHETPGEDCDLNYTPNEAVERDVSAALTNAFGFGGHNTTIAVTAFED</sequence>
<evidence type="ECO:0000313" key="13">
    <source>
        <dbReference type="Proteomes" id="UP000000933"/>
    </source>
</evidence>
<keyword evidence="4 10" id="KW-0808">Transferase</keyword>
<evidence type="ECO:0000256" key="3">
    <source>
        <dbReference type="ARBA" id="ARBA00022516"/>
    </source>
</evidence>
<dbReference type="Gene3D" id="3.40.47.10">
    <property type="match status" value="1"/>
</dbReference>
<dbReference type="EMBL" id="FP565814">
    <property type="protein sequence ID" value="CBH25870.1"/>
    <property type="molecule type" value="Genomic_DNA"/>
</dbReference>
<name>D5HCW5_SALRM</name>
<gene>
    <name evidence="12" type="primary">fabF</name>
    <name evidence="12" type="ordered locus">SRM_02949</name>
</gene>
<evidence type="ECO:0000256" key="4">
    <source>
        <dbReference type="ARBA" id="ARBA00022679"/>
    </source>
</evidence>
<comment type="similarity">
    <text evidence="2 10">Belongs to the thiolase-like superfamily. Beta-ketoacyl-ACP synthases family.</text>
</comment>
<evidence type="ECO:0000256" key="5">
    <source>
        <dbReference type="ARBA" id="ARBA00022832"/>
    </source>
</evidence>
<protein>
    <recommendedName>
        <fullName evidence="9">Beta-ketoacyl-ACP synthase II</fullName>
        <ecNumber evidence="9">2.3.1.179</ecNumber>
    </recommendedName>
</protein>
<evidence type="ECO:0000256" key="7">
    <source>
        <dbReference type="ARBA" id="ARBA00023160"/>
    </source>
</evidence>
<feature type="domain" description="Ketosynthase family 3 (KS3)" evidence="11">
    <location>
        <begin position="90"/>
        <end position="501"/>
    </location>
</feature>
<dbReference type="InterPro" id="IPR000794">
    <property type="entry name" value="Beta-ketoacyl_synthase"/>
</dbReference>
<evidence type="ECO:0000313" key="12">
    <source>
        <dbReference type="EMBL" id="CBH25870.1"/>
    </source>
</evidence>
<comment type="pathway">
    <text evidence="1">Lipid metabolism; fatty acid biosynthesis.</text>
</comment>
<organism evidence="12 13">
    <name type="scientific">Salinibacter ruber (strain M8)</name>
    <dbReference type="NCBI Taxonomy" id="761659"/>
    <lineage>
        <taxon>Bacteria</taxon>
        <taxon>Pseudomonadati</taxon>
        <taxon>Rhodothermota</taxon>
        <taxon>Rhodothermia</taxon>
        <taxon>Rhodothermales</taxon>
        <taxon>Salinibacteraceae</taxon>
        <taxon>Salinibacter</taxon>
    </lineage>
</organism>
<evidence type="ECO:0000256" key="10">
    <source>
        <dbReference type="RuleBase" id="RU003694"/>
    </source>
</evidence>
<keyword evidence="3" id="KW-0444">Lipid biosynthesis</keyword>